<proteinExistence type="predicted"/>
<dbReference type="OrthoDB" id="6286374at2"/>
<gene>
    <name evidence="2" type="ORF">SAMN02949497_0974</name>
</gene>
<reference evidence="2 3" key="1">
    <citation type="submission" date="2016-12" db="EMBL/GenBank/DDBJ databases">
        <authorList>
            <person name="Song W.-J."/>
            <person name="Kurnit D.M."/>
        </authorList>
    </citation>
    <scope>NUCLEOTIDE SEQUENCE [LARGE SCALE GENOMIC DNA]</scope>
    <source>
        <strain evidence="2 3">175</strain>
    </source>
</reference>
<sequence>MPGLDLLDVAISLVFLYLLISLIATTLIEFVENVLNKRSAFLLEGMKEMLGSDGRGVVAQVYNHPMVFSLFRGEFKDGGSNLPSYIPSRKFATALLDIVVQQTDGVGTAPLGIQQVRESVDKLPEGQLKSALTAILNKVGDDVEQVRAELAVWYDDSMQRVSGWYQRHTKRVALVVGFLVAASLNADTIGISANLSRDRAMREAFVAVAQGYAQRPAPVTANAGQDFSAFLDEVQKKTPSAGVPMGWNEGNPLPTGFWGILSKLVGLFLTATATTLGASFWFDLLKKLMNMRSTVKPEPAPATTPAASGQ</sequence>
<keyword evidence="1" id="KW-1133">Transmembrane helix</keyword>
<accession>A0A1Y6CTS1</accession>
<evidence type="ECO:0000256" key="1">
    <source>
        <dbReference type="SAM" id="Phobius"/>
    </source>
</evidence>
<keyword evidence="3" id="KW-1185">Reference proteome</keyword>
<evidence type="ECO:0000313" key="3">
    <source>
        <dbReference type="Proteomes" id="UP000192923"/>
    </source>
</evidence>
<name>A0A1Y6CTS1_9GAMM</name>
<keyword evidence="1" id="KW-0812">Transmembrane</keyword>
<evidence type="ECO:0000313" key="2">
    <source>
        <dbReference type="EMBL" id="SMF93687.1"/>
    </source>
</evidence>
<dbReference type="Proteomes" id="UP000192923">
    <property type="component" value="Unassembled WGS sequence"/>
</dbReference>
<dbReference type="AlphaFoldDB" id="A0A1Y6CTS1"/>
<protein>
    <submittedName>
        <fullName evidence="2">Uncharacterized protein</fullName>
    </submittedName>
</protein>
<dbReference type="EMBL" id="FXAM01000001">
    <property type="protein sequence ID" value="SMF93687.1"/>
    <property type="molecule type" value="Genomic_DNA"/>
</dbReference>
<keyword evidence="1" id="KW-0472">Membrane</keyword>
<dbReference type="RefSeq" id="WP_085210460.1">
    <property type="nucleotide sequence ID" value="NZ_FXAM01000001.1"/>
</dbReference>
<feature type="transmembrane region" description="Helical" evidence="1">
    <location>
        <begin position="257"/>
        <end position="282"/>
    </location>
</feature>
<feature type="transmembrane region" description="Helical" evidence="1">
    <location>
        <begin position="172"/>
        <end position="193"/>
    </location>
</feature>
<dbReference type="STRING" id="1760988.SAMN02949497_0974"/>
<organism evidence="2 3">
    <name type="scientific">Methylomagnum ishizawai</name>
    <dbReference type="NCBI Taxonomy" id="1760988"/>
    <lineage>
        <taxon>Bacteria</taxon>
        <taxon>Pseudomonadati</taxon>
        <taxon>Pseudomonadota</taxon>
        <taxon>Gammaproteobacteria</taxon>
        <taxon>Methylococcales</taxon>
        <taxon>Methylococcaceae</taxon>
        <taxon>Methylomagnum</taxon>
    </lineage>
</organism>
<feature type="transmembrane region" description="Helical" evidence="1">
    <location>
        <begin position="6"/>
        <end position="28"/>
    </location>
</feature>